<dbReference type="PRINTS" id="PR00143">
    <property type="entry name" value="CITRTSNTHASE"/>
</dbReference>
<keyword evidence="4" id="KW-0808">Transferase</keyword>
<reference evidence="5 6" key="1">
    <citation type="submission" date="2024-10" db="EMBL/GenBank/DDBJ databases">
        <title>The Natural Products Discovery Center: Release of the First 8490 Sequenced Strains for Exploring Actinobacteria Biosynthetic Diversity.</title>
        <authorList>
            <person name="Kalkreuter E."/>
            <person name="Kautsar S.A."/>
            <person name="Yang D."/>
            <person name="Bader C.D."/>
            <person name="Teijaro C.N."/>
            <person name="Fluegel L."/>
            <person name="Davis C.M."/>
            <person name="Simpson J.R."/>
            <person name="Lauterbach L."/>
            <person name="Steele A.D."/>
            <person name="Gui C."/>
            <person name="Meng S."/>
            <person name="Li G."/>
            <person name="Viehrig K."/>
            <person name="Ye F."/>
            <person name="Su P."/>
            <person name="Kiefer A.F."/>
            <person name="Nichols A."/>
            <person name="Cepeda A.J."/>
            <person name="Yan W."/>
            <person name="Fan B."/>
            <person name="Jiang Y."/>
            <person name="Adhikari A."/>
            <person name="Zheng C.-J."/>
            <person name="Schuster L."/>
            <person name="Cowan T.M."/>
            <person name="Smanski M.J."/>
            <person name="Chevrette M.G."/>
            <person name="De Carvalho L.P.S."/>
            <person name="Shen B."/>
        </authorList>
    </citation>
    <scope>NUCLEOTIDE SEQUENCE [LARGE SCALE GENOMIC DNA]</scope>
    <source>
        <strain evidence="5 6">NPDC002593</strain>
    </source>
</reference>
<dbReference type="EMBL" id="JBIAQY010000003">
    <property type="protein sequence ID" value="MFF3568460.1"/>
    <property type="molecule type" value="Genomic_DNA"/>
</dbReference>
<evidence type="ECO:0000313" key="5">
    <source>
        <dbReference type="EMBL" id="MFF3568460.1"/>
    </source>
</evidence>
<evidence type="ECO:0000256" key="4">
    <source>
        <dbReference type="ARBA" id="ARBA00022679"/>
    </source>
</evidence>
<protein>
    <recommendedName>
        <fullName evidence="3">citrate synthase (unknown stereospecificity)</fullName>
        <ecNumber evidence="3">2.3.3.16</ecNumber>
    </recommendedName>
</protein>
<dbReference type="Pfam" id="PF00285">
    <property type="entry name" value="Citrate_synt"/>
    <property type="match status" value="1"/>
</dbReference>
<dbReference type="Proteomes" id="UP001601992">
    <property type="component" value="Unassembled WGS sequence"/>
</dbReference>
<keyword evidence="6" id="KW-1185">Reference proteome</keyword>
<accession>A0ABW6RZ00</accession>
<comment type="similarity">
    <text evidence="2">Belongs to the citrate synthase family.</text>
</comment>
<dbReference type="Gene3D" id="1.10.580.10">
    <property type="entry name" value="Citrate Synthase, domain 1"/>
    <property type="match status" value="1"/>
</dbReference>
<dbReference type="InterPro" id="IPR016142">
    <property type="entry name" value="Citrate_synth-like_lrg_a-sub"/>
</dbReference>
<evidence type="ECO:0000313" key="6">
    <source>
        <dbReference type="Proteomes" id="UP001601992"/>
    </source>
</evidence>
<dbReference type="PANTHER" id="PTHR11739">
    <property type="entry name" value="CITRATE SYNTHASE"/>
    <property type="match status" value="1"/>
</dbReference>
<dbReference type="PANTHER" id="PTHR11739:SF4">
    <property type="entry name" value="CITRATE SYNTHASE, PEROXISOMAL"/>
    <property type="match status" value="1"/>
</dbReference>
<dbReference type="Gene3D" id="1.10.230.10">
    <property type="entry name" value="Cytochrome P450-Terp, domain 2"/>
    <property type="match status" value="1"/>
</dbReference>
<gene>
    <name evidence="5" type="ORF">ACFYXQ_11875</name>
</gene>
<dbReference type="InterPro" id="IPR036969">
    <property type="entry name" value="Citrate_synthase_sf"/>
</dbReference>
<comment type="pathway">
    <text evidence="1">Carbohydrate metabolism; tricarboxylic acid cycle.</text>
</comment>
<dbReference type="InterPro" id="IPR016143">
    <property type="entry name" value="Citrate_synth-like_sm_a-sub"/>
</dbReference>
<name>A0ABW6RZ00_9NOCA</name>
<organism evidence="5 6">
    <name type="scientific">Nocardia jiangxiensis</name>
    <dbReference type="NCBI Taxonomy" id="282685"/>
    <lineage>
        <taxon>Bacteria</taxon>
        <taxon>Bacillati</taxon>
        <taxon>Actinomycetota</taxon>
        <taxon>Actinomycetes</taxon>
        <taxon>Mycobacteriales</taxon>
        <taxon>Nocardiaceae</taxon>
        <taxon>Nocardia</taxon>
    </lineage>
</organism>
<evidence type="ECO:0000256" key="3">
    <source>
        <dbReference type="ARBA" id="ARBA00012972"/>
    </source>
</evidence>
<evidence type="ECO:0000256" key="2">
    <source>
        <dbReference type="ARBA" id="ARBA00010566"/>
    </source>
</evidence>
<comment type="caution">
    <text evidence="5">The sequence shown here is derived from an EMBL/GenBank/DDBJ whole genome shotgun (WGS) entry which is preliminary data.</text>
</comment>
<evidence type="ECO:0000256" key="1">
    <source>
        <dbReference type="ARBA" id="ARBA00005163"/>
    </source>
</evidence>
<proteinExistence type="inferred from homology"/>
<dbReference type="InterPro" id="IPR002020">
    <property type="entry name" value="Citrate_synthase"/>
</dbReference>
<dbReference type="RefSeq" id="WP_387403561.1">
    <property type="nucleotide sequence ID" value="NZ_JBIAQY010000003.1"/>
</dbReference>
<sequence>MESRITTLGRDRPYYRGRDALELAAGHRFEEVAEWLWCGELTSTAPWRCPADAVAAARAVQAGLPAGLLPLDRLQVAVTALAISDPMRFQRDPAVVAAIGRTLIAGMVEALPALSDPVAESISALLWSRLSPRPPSGEPELRLVDTALILLADHELAASTFAARVAASVRADPYAVVGCGLGVLGGPMHGGSSPAVERMLAEIAEPALVPRVIGDRLRRGERIPGFGHTVYKNGDARGTHLWNLLRPMASGHPAIVLAEAVRTELRSRRLPEFNCDFPLAVLGIVFGMVPGAGETLFAVARTAGWLAHALEEYASGVLIRPRAITPPIS</sequence>
<dbReference type="SUPFAM" id="SSF48256">
    <property type="entry name" value="Citrate synthase"/>
    <property type="match status" value="1"/>
</dbReference>
<dbReference type="EC" id="2.3.3.16" evidence="3"/>